<feature type="non-terminal residue" evidence="2">
    <location>
        <position position="148"/>
    </location>
</feature>
<accession>G9KAZ9</accession>
<evidence type="ECO:0000313" key="2">
    <source>
        <dbReference type="EMBL" id="AES02074.1"/>
    </source>
</evidence>
<keyword evidence="2" id="KW-0418">Kinase</keyword>
<sequence length="148" mass="15916">GRGGTEPREGEVSPRPDRRTRVQRDGGACAACVRTHWVRSAGGLRGRGAPPPGLGVPRAGSPDAGRLHVGLAPRRGFPVGRMSAACQEGPLDFIHSLNKHLWDCWSEFPSPARLSFPWSSVWPPPCLPAPLLPRGLCCFERNTPVRAG</sequence>
<proteinExistence type="evidence at transcript level"/>
<feature type="region of interest" description="Disordered" evidence="1">
    <location>
        <begin position="42"/>
        <end position="62"/>
    </location>
</feature>
<dbReference type="EMBL" id="JP013476">
    <property type="protein sequence ID" value="AES02074.1"/>
    <property type="molecule type" value="mRNA"/>
</dbReference>
<feature type="non-terminal residue" evidence="2">
    <location>
        <position position="1"/>
    </location>
</feature>
<dbReference type="AlphaFoldDB" id="G9KAZ9"/>
<protein>
    <submittedName>
        <fullName evidence="2">Mps one binder kinase activator-like 2</fullName>
    </submittedName>
</protein>
<organism evidence="2">
    <name type="scientific">Mustela putorius furo</name>
    <name type="common">European domestic ferret</name>
    <name type="synonym">Mustela furo</name>
    <dbReference type="NCBI Taxonomy" id="9669"/>
    <lineage>
        <taxon>Eukaryota</taxon>
        <taxon>Metazoa</taxon>
        <taxon>Chordata</taxon>
        <taxon>Craniata</taxon>
        <taxon>Vertebrata</taxon>
        <taxon>Euteleostomi</taxon>
        <taxon>Mammalia</taxon>
        <taxon>Eutheria</taxon>
        <taxon>Laurasiatheria</taxon>
        <taxon>Carnivora</taxon>
        <taxon>Caniformia</taxon>
        <taxon>Musteloidea</taxon>
        <taxon>Mustelidae</taxon>
        <taxon>Mustelinae</taxon>
        <taxon>Mustela</taxon>
    </lineage>
</organism>
<evidence type="ECO:0000256" key="1">
    <source>
        <dbReference type="SAM" id="MobiDB-lite"/>
    </source>
</evidence>
<reference evidence="2" key="1">
    <citation type="journal article" date="2013" name="J. Virol.">
        <title>Sequencing, annotation, and characterization of the influenza ferret infectome.</title>
        <authorList>
            <person name="Leon A.J."/>
            <person name="Banner D."/>
            <person name="Xu L."/>
            <person name="Ran L."/>
            <person name="Peng Z."/>
            <person name="Yi K."/>
            <person name="Chen C."/>
            <person name="Xu F."/>
            <person name="Huang J."/>
            <person name="Zhao Z."/>
            <person name="Lin Z."/>
            <person name="Huang S.H."/>
            <person name="Fang Y."/>
            <person name="Kelvin A.A."/>
            <person name="Ross T.M."/>
            <person name="Farooqui A."/>
            <person name="Kelvin D.J."/>
        </authorList>
    </citation>
    <scope>NUCLEOTIDE SEQUENCE</scope>
    <source>
        <tissue evidence="2">Lungs</tissue>
    </source>
</reference>
<dbReference type="GO" id="GO:0016301">
    <property type="term" value="F:kinase activity"/>
    <property type="evidence" value="ECO:0007669"/>
    <property type="project" value="UniProtKB-KW"/>
</dbReference>
<name>G9KAZ9_MUSPF</name>
<keyword evidence="2" id="KW-0808">Transferase</keyword>
<feature type="region of interest" description="Disordered" evidence="1">
    <location>
        <begin position="1"/>
        <end position="25"/>
    </location>
</feature>
<feature type="compositionally biased region" description="Basic and acidic residues" evidence="1">
    <location>
        <begin position="1"/>
        <end position="24"/>
    </location>
</feature>